<keyword evidence="1" id="KW-0732">Signal</keyword>
<accession>A0A9D1GFA0</accession>
<dbReference type="PROSITE" id="PS50213">
    <property type="entry name" value="FAS1"/>
    <property type="match status" value="1"/>
</dbReference>
<dbReference type="InterPro" id="IPR050904">
    <property type="entry name" value="Adhesion/Biosynth-related"/>
</dbReference>
<dbReference type="InterPro" id="IPR000782">
    <property type="entry name" value="FAS1_domain"/>
</dbReference>
<gene>
    <name evidence="3" type="ORF">IAD06_08630</name>
</gene>
<feature type="chain" id="PRO_5039278387" evidence="1">
    <location>
        <begin position="22"/>
        <end position="812"/>
    </location>
</feature>
<dbReference type="PROSITE" id="PS51257">
    <property type="entry name" value="PROKAR_LIPOPROTEIN"/>
    <property type="match status" value="1"/>
</dbReference>
<proteinExistence type="predicted"/>
<evidence type="ECO:0000313" key="3">
    <source>
        <dbReference type="EMBL" id="HIT40082.1"/>
    </source>
</evidence>
<dbReference type="Proteomes" id="UP000886722">
    <property type="component" value="Unassembled WGS sequence"/>
</dbReference>
<evidence type="ECO:0000256" key="1">
    <source>
        <dbReference type="SAM" id="SignalP"/>
    </source>
</evidence>
<sequence length="812" mass="91410">MKKWTSLLASAFLLFFLSCNEMDKYYDNDRHATSVSVGNAWDYLESRGNFTNFLAAVQKVGYEDLVRGKGLATIFAPDDEAFQKYFARHGYSSVNDVPDAELSNMVTYHLLYYSFNADRFMEYRPEGTTADDDYVGLYFKYRTRSRDANEMIEDPSKGKEVEVLHQEKYIPVFTPNLYGWYNNHGSSGSTGAVNYNYFYDSYGSDLWQGDNWVAGNEPYFRVSNAGVKEYSIITDNGYLYVLDDVVEPLKTIYQTIAADDNFSTFAHAYDRFKDLTYNEYLSLNYNNRDSAFLYQSTGLPSIAYERTSLTISSGESTSDMEATLLGPLSSNTLTVFAPSNQAMESFYTTYWEPYYGVNNWDSIKFTPLLALMGEQVGTHRLWASAGPLLPSEISKGNAVTAVSYTPITIDPASDVVTKAFCSNGTLYGVNSLISVPKYFSYVTAPAFMNPKYNMFLLLMARSGVLDLYTAETQTFYAFYPSDDMLKNTQVGDGNSETLIYENAQPNKYGYEDITYSDGEATVSLGMAASARIVRSQVCDNMIEVAGSDEKIYRTTYSTFNYLYQKGDSIFSTAKYNSHYGFQGAQDNNDMITITEMTSDLPEVRNGRVFSLDGEKSATALMPEERSFEEISPNQSQIPWEFLETTAGTRNFYQTGIAGSLNDSTGRLQVYETIKAHDGGGTTVPRYIVFALSNQAVVDAWADRIITNGRNNLFSRYMPNLFVSVERSRLIDYPFPGDGMGTRTLYTFKTKTNTEGEYTSIQLDDMGTHLQLTDSKGRKVKVVNSFPYIYADCAVYIIDSYLDFGDDNTSTVQ</sequence>
<feature type="signal peptide" evidence="1">
    <location>
        <begin position="1"/>
        <end position="21"/>
    </location>
</feature>
<dbReference type="PANTHER" id="PTHR10900">
    <property type="entry name" value="PERIOSTIN-RELATED"/>
    <property type="match status" value="1"/>
</dbReference>
<reference evidence="3" key="2">
    <citation type="journal article" date="2021" name="PeerJ">
        <title>Extensive microbial diversity within the chicken gut microbiome revealed by metagenomics and culture.</title>
        <authorList>
            <person name="Gilroy R."/>
            <person name="Ravi A."/>
            <person name="Getino M."/>
            <person name="Pursley I."/>
            <person name="Horton D.L."/>
            <person name="Alikhan N.F."/>
            <person name="Baker D."/>
            <person name="Gharbi K."/>
            <person name="Hall N."/>
            <person name="Watson M."/>
            <person name="Adriaenssens E.M."/>
            <person name="Foster-Nyarko E."/>
            <person name="Jarju S."/>
            <person name="Secka A."/>
            <person name="Antonio M."/>
            <person name="Oren A."/>
            <person name="Chaudhuri R.R."/>
            <person name="La Ragione R."/>
            <person name="Hildebrand F."/>
            <person name="Pallen M.J."/>
        </authorList>
    </citation>
    <scope>NUCLEOTIDE SEQUENCE</scope>
    <source>
        <strain evidence="3">21143</strain>
    </source>
</reference>
<dbReference type="AlphaFoldDB" id="A0A9D1GFA0"/>
<dbReference type="EMBL" id="DVKT01000063">
    <property type="protein sequence ID" value="HIT40082.1"/>
    <property type="molecule type" value="Genomic_DNA"/>
</dbReference>
<dbReference type="InterPro" id="IPR036378">
    <property type="entry name" value="FAS1_dom_sf"/>
</dbReference>
<dbReference type="PANTHER" id="PTHR10900:SF77">
    <property type="entry name" value="FI19380P1"/>
    <property type="match status" value="1"/>
</dbReference>
<evidence type="ECO:0000259" key="2">
    <source>
        <dbReference type="PROSITE" id="PS50213"/>
    </source>
</evidence>
<dbReference type="SUPFAM" id="SSF82153">
    <property type="entry name" value="FAS1 domain"/>
    <property type="match status" value="2"/>
</dbReference>
<comment type="caution">
    <text evidence="3">The sequence shown here is derived from an EMBL/GenBank/DDBJ whole genome shotgun (WGS) entry which is preliminary data.</text>
</comment>
<name>A0A9D1GFA0_9BACT</name>
<dbReference type="Gene3D" id="2.30.180.10">
    <property type="entry name" value="FAS1 domain"/>
    <property type="match status" value="1"/>
</dbReference>
<dbReference type="Pfam" id="PF02469">
    <property type="entry name" value="Fasciclin"/>
    <property type="match status" value="1"/>
</dbReference>
<evidence type="ECO:0000313" key="4">
    <source>
        <dbReference type="Proteomes" id="UP000886722"/>
    </source>
</evidence>
<reference evidence="3" key="1">
    <citation type="submission" date="2020-10" db="EMBL/GenBank/DDBJ databases">
        <authorList>
            <person name="Gilroy R."/>
        </authorList>
    </citation>
    <scope>NUCLEOTIDE SEQUENCE</scope>
    <source>
        <strain evidence="3">21143</strain>
    </source>
</reference>
<feature type="domain" description="FAS1" evidence="2">
    <location>
        <begin position="37"/>
        <end position="246"/>
    </location>
</feature>
<protein>
    <submittedName>
        <fullName evidence="3">Fasciclin domain-containing protein</fullName>
    </submittedName>
</protein>
<organism evidence="3 4">
    <name type="scientific">Candidatus Caccoplasma intestinavium</name>
    <dbReference type="NCBI Taxonomy" id="2840716"/>
    <lineage>
        <taxon>Bacteria</taxon>
        <taxon>Pseudomonadati</taxon>
        <taxon>Bacteroidota</taxon>
        <taxon>Bacteroidia</taxon>
        <taxon>Bacteroidales</taxon>
        <taxon>Bacteroidaceae</taxon>
        <taxon>Bacteroidaceae incertae sedis</taxon>
        <taxon>Candidatus Caccoplasma</taxon>
    </lineage>
</organism>